<reference evidence="6 7" key="1">
    <citation type="submission" date="2020-05" db="EMBL/GenBank/DDBJ databases">
        <title>Identification and distribution of gene clusters putatively required for synthesis of sphingolipid metabolism inhibitors in phylogenetically diverse species of the filamentous fungus Fusarium.</title>
        <authorList>
            <person name="Kim H.-S."/>
            <person name="Busman M."/>
            <person name="Brown D.W."/>
            <person name="Divon H."/>
            <person name="Uhlig S."/>
            <person name="Proctor R.H."/>
        </authorList>
    </citation>
    <scope>NUCLEOTIDE SEQUENCE [LARGE SCALE GENOMIC DNA]</scope>
    <source>
        <strain evidence="6 7">NRRL 66243</strain>
    </source>
</reference>
<dbReference type="Gene3D" id="3.40.50.300">
    <property type="entry name" value="P-loop containing nucleotide triphosphate hydrolases"/>
    <property type="match status" value="1"/>
</dbReference>
<evidence type="ECO:0000256" key="2">
    <source>
        <dbReference type="PROSITE-ProRule" id="PRU00221"/>
    </source>
</evidence>
<dbReference type="PROSITE" id="PS50082">
    <property type="entry name" value="WD_REPEATS_2"/>
    <property type="match status" value="1"/>
</dbReference>
<keyword evidence="1" id="KW-0677">Repeat</keyword>
<protein>
    <submittedName>
        <fullName evidence="6">WD domain protein</fullName>
    </submittedName>
</protein>
<dbReference type="PROSITE" id="PS50294">
    <property type="entry name" value="WD_REPEATS_REGION"/>
    <property type="match status" value="1"/>
</dbReference>
<comment type="caution">
    <text evidence="6">The sequence shown here is derived from an EMBL/GenBank/DDBJ whole genome shotgun (WGS) entry which is preliminary data.</text>
</comment>
<dbReference type="RefSeq" id="XP_037200252.1">
    <property type="nucleotide sequence ID" value="XM_037345775.1"/>
</dbReference>
<feature type="domain" description="Nephrocystin 3-like N-terminal" evidence="5">
    <location>
        <begin position="408"/>
        <end position="581"/>
    </location>
</feature>
<keyword evidence="7" id="KW-1185">Reference proteome</keyword>
<feature type="compositionally biased region" description="Polar residues" evidence="3">
    <location>
        <begin position="1"/>
        <end position="11"/>
    </location>
</feature>
<dbReference type="Pfam" id="PF00400">
    <property type="entry name" value="WD40"/>
    <property type="match status" value="1"/>
</dbReference>
<evidence type="ECO:0000256" key="3">
    <source>
        <dbReference type="SAM" id="MobiDB-lite"/>
    </source>
</evidence>
<dbReference type="OrthoDB" id="538223at2759"/>
<keyword evidence="2" id="KW-0853">WD repeat</keyword>
<feature type="repeat" description="WD" evidence="2">
    <location>
        <begin position="1086"/>
        <end position="1127"/>
    </location>
</feature>
<dbReference type="PANTHER" id="PTHR10039:SF17">
    <property type="entry name" value="FUNGAL STAND N-TERMINAL GOODBYE DOMAIN-CONTAINING PROTEIN-RELATED"/>
    <property type="match status" value="1"/>
</dbReference>
<proteinExistence type="predicted"/>
<dbReference type="Proteomes" id="UP000530670">
    <property type="component" value="Unassembled WGS sequence"/>
</dbReference>
<dbReference type="PANTHER" id="PTHR10039">
    <property type="entry name" value="AMELOGENIN"/>
    <property type="match status" value="1"/>
</dbReference>
<dbReference type="InterPro" id="IPR001680">
    <property type="entry name" value="WD40_rpt"/>
</dbReference>
<feature type="compositionally biased region" description="Basic residues" evidence="3">
    <location>
        <begin position="21"/>
        <end position="34"/>
    </location>
</feature>
<organism evidence="6 7">
    <name type="scientific">Fusarium tjaetaba</name>
    <dbReference type="NCBI Taxonomy" id="1567544"/>
    <lineage>
        <taxon>Eukaryota</taxon>
        <taxon>Fungi</taxon>
        <taxon>Dikarya</taxon>
        <taxon>Ascomycota</taxon>
        <taxon>Pezizomycotina</taxon>
        <taxon>Sordariomycetes</taxon>
        <taxon>Hypocreomycetidae</taxon>
        <taxon>Hypocreales</taxon>
        <taxon>Nectriaceae</taxon>
        <taxon>Fusarium</taxon>
        <taxon>Fusarium fujikuroi species complex</taxon>
    </lineage>
</organism>
<evidence type="ECO:0000256" key="1">
    <source>
        <dbReference type="ARBA" id="ARBA00022737"/>
    </source>
</evidence>
<feature type="region of interest" description="Disordered" evidence="3">
    <location>
        <begin position="1"/>
        <end position="91"/>
    </location>
</feature>
<dbReference type="InterPro" id="IPR031359">
    <property type="entry name" value="NACHT_N"/>
</dbReference>
<evidence type="ECO:0000313" key="7">
    <source>
        <dbReference type="Proteomes" id="UP000530670"/>
    </source>
</evidence>
<accession>A0A8H5QM70</accession>
<dbReference type="InterPro" id="IPR056884">
    <property type="entry name" value="NPHP3-like_N"/>
</dbReference>
<dbReference type="EMBL" id="JAAQRI010000355">
    <property type="protein sequence ID" value="KAF5617279.1"/>
    <property type="molecule type" value="Genomic_DNA"/>
</dbReference>
<dbReference type="Gene3D" id="2.130.10.10">
    <property type="entry name" value="YVTN repeat-like/Quinoprotein amine dehydrogenase"/>
    <property type="match status" value="2"/>
</dbReference>
<sequence length="1579" mass="177878">MTPLGTTQREQSPGAGLGFSRLKKKIKKQFKRTLPKPVSSPGNRTARARTLSNLATYDTLPRRPKIDENARQDPRPISPADPPLSKRNDVTSRPVNKSLWTQAYIEAKEDPEFLKLLASYRSYLAERYGLLRNGTLLDSLVNPPSQQEDSPIQKIARTALDDLESARLAFRIGDRDIVVREQVKKTLDFLTSFKSVIGAAAAAEPAASLAWTGVMAVLPFLDNIVKQDESAADGFERISFIMVRYALLEKDLLSEKFKTSVPVSVEYSRVLEIIKERVVEVYVIAYEYHIRIVLQYAHRKPRRMLGDMFTLNNWKKMINDIKEKNLEIDQAVSNASSSSLRNEFKLVDRSINDAMSKVVDLQNRMSAQMNKIRILDQIPYVENAVFNSSVIDKQGQCLPGTQRNALNTIQAWAENHAGEPIFWLAGMAGTGKSTIAATVANCLHDRIRFFDRKPGLDDRTFLGATFFLSHEDPERNTVKHVFPTIAKTLAVSFPDIGEHISQSIFRDSMVGHKKLLEQMRCLISEPFDQVSKTLAVAVRLIIIIDSLDEREDSSEAEELLGLLTSLGRFHPMDVRVLVVSRPEKHISQILDDPRLRVKKLTLEKIPLLMNDEDPDDITLFMGSKLKDITRRRKLSQGWCTDDHLTQLLEKADGLFIYAATTCRFLDMTDNDSIQGQRLLKLIEGKTDRGTPEARLDEIYRKVLTFPTRNLLQDEKDTIFTSYRRILGIIALAFEPPSVATIGRLMKKAAGDRKTLLDFGSILEVPPDDTSPRSGSEFSIDVAEIHEYLMQNCMSILDDGLHQDMCNLRHPGVFASDIPKARVGEYIPQHIKYACLFWSGHLSKLCTLKNVLTYLDDSGEVYKFLSTKLLFWLEVLSLLEDYHRSVTIIKQLQSLVTPEGSPKLSMFLQDAYRFILANNETISKTPLQICSLALIFSPNFEGAIRAFDTTTGFEMAAFQHSSDAEMVAICRDNITIVSLLEDKTILIWSLANEGEVISTDNGKRIVSIVASPCDDILATRTKDFGIQLWDLKTYYLLEDIVFDYGDDLYDQTLAFSPCGQLILATCGDATVRAIFLWNLKAQIRRKVKKYERRVQAIAISPDGEKIATAESGGSLKVWNKATEVTLSQAEYEEGVCSIDWDPKKPWILAVGVWGTCIYLCNIASSSAQTIQRIDKGSIRAERTTGLAFVGGSSTFASLEDYYDAHKVDQIFSKRLSGRFPCAIHGHILSPGSQIFFPQGHTVVVLMSQQSLAILEYHTLETRIHIDLDRDWEAWYGLISASQSIGVVTEADGEWSSQIWLFRLDTGEVVPGFPHSMIVDHTKRHSIENAVTTSPDGQLMIYENTDKNGISHFVAVWVEAGHKTSILSVGEEKPFISPVFSPATEYVSVATMSGTIFIWETKTMTMVKRLLTGPFPIMGFHYCTRNRVTVQSRDINVLETQLWDVESGEMLERFIVDWDAFGIYWKAKEDRHHLSVKRGWHPLPSYDKSAVCSTLAKRQPCDLDAEAGWIWQGNNKILRLPQEFSSVDRKAWGQSFTSSTDVTFPVKAVREDAIVLGLQSGQVASFGFDSSKMHFDKEQNI</sequence>
<evidence type="ECO:0000313" key="6">
    <source>
        <dbReference type="EMBL" id="KAF5617279.1"/>
    </source>
</evidence>
<dbReference type="Pfam" id="PF24883">
    <property type="entry name" value="NPHP3_N"/>
    <property type="match status" value="1"/>
</dbReference>
<dbReference type="SUPFAM" id="SSF52540">
    <property type="entry name" value="P-loop containing nucleoside triphosphate hydrolases"/>
    <property type="match status" value="1"/>
</dbReference>
<name>A0A8H5QM70_9HYPO</name>
<evidence type="ECO:0000259" key="4">
    <source>
        <dbReference type="Pfam" id="PF17100"/>
    </source>
</evidence>
<dbReference type="GeneID" id="59298045"/>
<dbReference type="Pfam" id="PF17100">
    <property type="entry name" value="NACHT_N"/>
    <property type="match status" value="1"/>
</dbReference>
<dbReference type="SMART" id="SM00320">
    <property type="entry name" value="WD40"/>
    <property type="match status" value="6"/>
</dbReference>
<dbReference type="SUPFAM" id="SSF82171">
    <property type="entry name" value="DPP6 N-terminal domain-like"/>
    <property type="match status" value="1"/>
</dbReference>
<gene>
    <name evidence="6" type="ORF">FTJAE_12701</name>
</gene>
<dbReference type="InterPro" id="IPR015943">
    <property type="entry name" value="WD40/YVTN_repeat-like_dom_sf"/>
</dbReference>
<evidence type="ECO:0000259" key="5">
    <source>
        <dbReference type="Pfam" id="PF24883"/>
    </source>
</evidence>
<feature type="compositionally biased region" description="Basic and acidic residues" evidence="3">
    <location>
        <begin position="60"/>
        <end position="74"/>
    </location>
</feature>
<dbReference type="InterPro" id="IPR027417">
    <property type="entry name" value="P-loop_NTPase"/>
</dbReference>
<feature type="domain" description="NWD NACHT-NTPase N-terminal" evidence="4">
    <location>
        <begin position="98"/>
        <end position="328"/>
    </location>
</feature>